<name>A0A644Y6Y6_9ZZZZ</name>
<dbReference type="GO" id="GO:0009097">
    <property type="term" value="P:isoleucine biosynthetic process"/>
    <property type="evidence" value="ECO:0007669"/>
    <property type="project" value="TreeGrafter"/>
</dbReference>
<sequence>MGWAFPAALGAKLAAPDRPVIALLGDGDFMMTMQELSTMAQYDIPVVVVLANNRCWMAIKDLQQGMLGEEHLFGNDFTHNGKPYSPDFAAIAQNFGIQSEKISKRGSVKAAVTRALESGKPALIEVEVYDGYPESGGGAYGWWDVPIPAYMTERRAKYESELTGETV</sequence>
<protein>
    <submittedName>
        <fullName evidence="3">3D-(3,5/4)-trihydroxycyclohexane-1,2-dione hydrolase</fullName>
        <ecNumber evidence="3">3.7.1.22</ecNumber>
    </submittedName>
</protein>
<dbReference type="Gene3D" id="3.40.50.970">
    <property type="match status" value="1"/>
</dbReference>
<evidence type="ECO:0000256" key="1">
    <source>
        <dbReference type="ARBA" id="ARBA00007812"/>
    </source>
</evidence>
<dbReference type="GO" id="GO:0030976">
    <property type="term" value="F:thiamine pyrophosphate binding"/>
    <property type="evidence" value="ECO:0007669"/>
    <property type="project" value="InterPro"/>
</dbReference>
<comment type="similarity">
    <text evidence="1">Belongs to the TPP enzyme family.</text>
</comment>
<comment type="caution">
    <text evidence="3">The sequence shown here is derived from an EMBL/GenBank/DDBJ whole genome shotgun (WGS) entry which is preliminary data.</text>
</comment>
<organism evidence="3">
    <name type="scientific">bioreactor metagenome</name>
    <dbReference type="NCBI Taxonomy" id="1076179"/>
    <lineage>
        <taxon>unclassified sequences</taxon>
        <taxon>metagenomes</taxon>
        <taxon>ecological metagenomes</taxon>
    </lineage>
</organism>
<dbReference type="GO" id="GO:0003984">
    <property type="term" value="F:acetolactate synthase activity"/>
    <property type="evidence" value="ECO:0007669"/>
    <property type="project" value="TreeGrafter"/>
</dbReference>
<reference evidence="3" key="1">
    <citation type="submission" date="2019-08" db="EMBL/GenBank/DDBJ databases">
        <authorList>
            <person name="Kucharzyk K."/>
            <person name="Murdoch R.W."/>
            <person name="Higgins S."/>
            <person name="Loffler F."/>
        </authorList>
    </citation>
    <scope>NUCLEOTIDE SEQUENCE</scope>
</reference>
<dbReference type="GO" id="GO:0050660">
    <property type="term" value="F:flavin adenine dinucleotide binding"/>
    <property type="evidence" value="ECO:0007669"/>
    <property type="project" value="TreeGrafter"/>
</dbReference>
<evidence type="ECO:0000259" key="2">
    <source>
        <dbReference type="Pfam" id="PF02775"/>
    </source>
</evidence>
<dbReference type="InterPro" id="IPR029061">
    <property type="entry name" value="THDP-binding"/>
</dbReference>
<dbReference type="PANTHER" id="PTHR18968">
    <property type="entry name" value="THIAMINE PYROPHOSPHATE ENZYMES"/>
    <property type="match status" value="1"/>
</dbReference>
<dbReference type="InterPro" id="IPR045229">
    <property type="entry name" value="TPP_enz"/>
</dbReference>
<dbReference type="SUPFAM" id="SSF52518">
    <property type="entry name" value="Thiamin diphosphate-binding fold (THDP-binding)"/>
    <property type="match status" value="1"/>
</dbReference>
<accession>A0A644Y6Y6</accession>
<dbReference type="PANTHER" id="PTHR18968:SF13">
    <property type="entry name" value="ACETOLACTATE SYNTHASE CATALYTIC SUBUNIT, MITOCHONDRIAL"/>
    <property type="match status" value="1"/>
</dbReference>
<gene>
    <name evidence="3" type="primary">iolD_5</name>
    <name evidence="3" type="ORF">SDC9_70834</name>
</gene>
<dbReference type="AlphaFoldDB" id="A0A644Y6Y6"/>
<dbReference type="EMBL" id="VSSQ01004244">
    <property type="protein sequence ID" value="MPM24352.1"/>
    <property type="molecule type" value="Genomic_DNA"/>
</dbReference>
<dbReference type="EC" id="3.7.1.22" evidence="3"/>
<evidence type="ECO:0000313" key="3">
    <source>
        <dbReference type="EMBL" id="MPM24352.1"/>
    </source>
</evidence>
<dbReference type="Pfam" id="PF02775">
    <property type="entry name" value="TPP_enzyme_C"/>
    <property type="match status" value="1"/>
</dbReference>
<dbReference type="GO" id="GO:0009099">
    <property type="term" value="P:L-valine biosynthetic process"/>
    <property type="evidence" value="ECO:0007669"/>
    <property type="project" value="TreeGrafter"/>
</dbReference>
<dbReference type="GO" id="GO:0005948">
    <property type="term" value="C:acetolactate synthase complex"/>
    <property type="evidence" value="ECO:0007669"/>
    <property type="project" value="TreeGrafter"/>
</dbReference>
<dbReference type="GO" id="GO:0102481">
    <property type="term" value="F:3D-(3,5/4)-trihydroxycyclohexane-1,2-dione hydrolase activity"/>
    <property type="evidence" value="ECO:0007669"/>
    <property type="project" value="UniProtKB-EC"/>
</dbReference>
<proteinExistence type="inferred from homology"/>
<dbReference type="InterPro" id="IPR011766">
    <property type="entry name" value="TPP_enzyme_TPP-bd"/>
</dbReference>
<keyword evidence="3" id="KW-0378">Hydrolase</keyword>
<feature type="domain" description="Thiamine pyrophosphate enzyme TPP-binding" evidence="2">
    <location>
        <begin position="1"/>
        <end position="126"/>
    </location>
</feature>